<reference evidence="1 2" key="1">
    <citation type="journal article" date="2023" name="Int. J. Syst. Evol. Microbiol.">
        <title>Arthrobacter mangrovi sp. nov., an actinobacterium isolated from the rhizosphere of a mangrove.</title>
        <authorList>
            <person name="Hamada M."/>
            <person name="Saitou S."/>
            <person name="Enomoto N."/>
            <person name="Nanri K."/>
            <person name="Hidaka K."/>
            <person name="Miura T."/>
            <person name="Tamura T."/>
        </authorList>
    </citation>
    <scope>NUCLEOTIDE SEQUENCE [LARGE SCALE GENOMIC DNA]</scope>
    <source>
        <strain evidence="1 2">NBRC 112813</strain>
    </source>
</reference>
<dbReference type="SUPFAM" id="SSF53649">
    <property type="entry name" value="Alkaline phosphatase-like"/>
    <property type="match status" value="1"/>
</dbReference>
<dbReference type="Proteomes" id="UP001209654">
    <property type="component" value="Unassembled WGS sequence"/>
</dbReference>
<gene>
    <name evidence="1" type="ORF">AHIS1636_05960</name>
</gene>
<dbReference type="Pfam" id="PF01663">
    <property type="entry name" value="Phosphodiest"/>
    <property type="match status" value="1"/>
</dbReference>
<evidence type="ECO:0000313" key="2">
    <source>
        <dbReference type="Proteomes" id="UP001209654"/>
    </source>
</evidence>
<dbReference type="PANTHER" id="PTHR10151:SF120">
    <property type="entry name" value="BIS(5'-ADENOSYL)-TRIPHOSPHATASE"/>
    <property type="match status" value="1"/>
</dbReference>
<organism evidence="1 2">
    <name type="scientific">Arthrobacter mangrovi</name>
    <dbReference type="NCBI Taxonomy" id="2966350"/>
    <lineage>
        <taxon>Bacteria</taxon>
        <taxon>Bacillati</taxon>
        <taxon>Actinomycetota</taxon>
        <taxon>Actinomycetes</taxon>
        <taxon>Micrococcales</taxon>
        <taxon>Micrococcaceae</taxon>
        <taxon>Arthrobacter</taxon>
    </lineage>
</organism>
<protein>
    <submittedName>
        <fullName evidence="1">Alkaline phosphatase family protein</fullName>
    </submittedName>
</protein>
<name>A0ABQ5MQ92_9MICC</name>
<proteinExistence type="predicted"/>
<keyword evidence="2" id="KW-1185">Reference proteome</keyword>
<dbReference type="InterPro" id="IPR017850">
    <property type="entry name" value="Alkaline_phosphatase_core_sf"/>
</dbReference>
<dbReference type="InterPro" id="IPR002591">
    <property type="entry name" value="Phosphodiest/P_Trfase"/>
</dbReference>
<accession>A0ABQ5MQ92</accession>
<sequence>MVRHLDVLPPAPGYGRDSVAEIFTSAAASLGVPGFANTLALPAARRICVVLVDGLGKALLKQRGGHAPFLRRSMENSRTLSSAFPSTTASALATFGTGLAPGSHGLAGYDVLDPDQDKVVNQLGGWDAGVDPLRWQPNPTVFERVAAELPVVTVSLPRFAESGLTRAALRGGSFVPATSGHARTLAAAQALSEHERVLVYLYFNELDKAGHRHGCASAEWGNALEEVDSHLRRLAGQLPADTLLLLTADHGMLDVAAGQRYDYSQDPALVAGVRHTGGEPRMVHLYLAPDAGDRHREQLAEAWQAAFGKYAWVLERDEAIAHGLYGEVQPSVLPRIGDLMIAAREPIALYDTRRVPPHALEVVGQHGSLTRAERDVPLLVLGSTVGKPGKAGRNQGRRKRP</sequence>
<dbReference type="Gene3D" id="3.40.720.10">
    <property type="entry name" value="Alkaline Phosphatase, subunit A"/>
    <property type="match status" value="1"/>
</dbReference>
<dbReference type="EMBL" id="BRVS01000002">
    <property type="protein sequence ID" value="GLB66157.1"/>
    <property type="molecule type" value="Genomic_DNA"/>
</dbReference>
<dbReference type="PANTHER" id="PTHR10151">
    <property type="entry name" value="ECTONUCLEOTIDE PYROPHOSPHATASE/PHOSPHODIESTERASE"/>
    <property type="match status" value="1"/>
</dbReference>
<comment type="caution">
    <text evidence="1">The sequence shown here is derived from an EMBL/GenBank/DDBJ whole genome shotgun (WGS) entry which is preliminary data.</text>
</comment>
<evidence type="ECO:0000313" key="1">
    <source>
        <dbReference type="EMBL" id="GLB66157.1"/>
    </source>
</evidence>
<dbReference type="RefSeq" id="WP_264794327.1">
    <property type="nucleotide sequence ID" value="NZ_BRVS01000002.1"/>
</dbReference>